<organism evidence="2 3">
    <name type="scientific">Linnemannia elongata AG-77</name>
    <dbReference type="NCBI Taxonomy" id="1314771"/>
    <lineage>
        <taxon>Eukaryota</taxon>
        <taxon>Fungi</taxon>
        <taxon>Fungi incertae sedis</taxon>
        <taxon>Mucoromycota</taxon>
        <taxon>Mortierellomycotina</taxon>
        <taxon>Mortierellomycetes</taxon>
        <taxon>Mortierellales</taxon>
        <taxon>Mortierellaceae</taxon>
        <taxon>Linnemannia</taxon>
    </lineage>
</organism>
<evidence type="ECO:0000313" key="3">
    <source>
        <dbReference type="Proteomes" id="UP000078512"/>
    </source>
</evidence>
<feature type="domain" description="DUF2470" evidence="1">
    <location>
        <begin position="14"/>
        <end position="85"/>
    </location>
</feature>
<protein>
    <recommendedName>
        <fullName evidence="1">DUF2470 domain-containing protein</fullName>
    </recommendedName>
</protein>
<dbReference type="AlphaFoldDB" id="A0A197JQ05"/>
<evidence type="ECO:0000313" key="2">
    <source>
        <dbReference type="EMBL" id="OAQ27250.1"/>
    </source>
</evidence>
<gene>
    <name evidence="2" type="ORF">K457DRAFT_127705</name>
</gene>
<dbReference type="InterPro" id="IPR037119">
    <property type="entry name" value="Haem_oxidase_HugZ-like_sf"/>
</dbReference>
<dbReference type="Gene3D" id="3.20.180.10">
    <property type="entry name" value="PNP-oxidase-like"/>
    <property type="match status" value="1"/>
</dbReference>
<evidence type="ECO:0000259" key="1">
    <source>
        <dbReference type="Pfam" id="PF10615"/>
    </source>
</evidence>
<dbReference type="Proteomes" id="UP000078512">
    <property type="component" value="Unassembled WGS sequence"/>
</dbReference>
<accession>A0A197JQ05</accession>
<keyword evidence="3" id="KW-1185">Reference proteome</keyword>
<dbReference type="OrthoDB" id="5553410at2759"/>
<reference evidence="2 3" key="1">
    <citation type="submission" date="2016-05" db="EMBL/GenBank/DDBJ databases">
        <title>Genome sequencing reveals origins of a unique bacterial endosymbiosis in the earliest lineages of terrestrial Fungi.</title>
        <authorList>
            <consortium name="DOE Joint Genome Institute"/>
            <person name="Uehling J."/>
            <person name="Gryganskyi A."/>
            <person name="Hameed K."/>
            <person name="Tschaplinski T."/>
            <person name="Misztal P."/>
            <person name="Wu S."/>
            <person name="Desiro A."/>
            <person name="Vande Pol N."/>
            <person name="Du Z.-Y."/>
            <person name="Zienkiewicz A."/>
            <person name="Zienkiewicz K."/>
            <person name="Morin E."/>
            <person name="Tisserant E."/>
            <person name="Splivallo R."/>
            <person name="Hainaut M."/>
            <person name="Henrissat B."/>
            <person name="Ohm R."/>
            <person name="Kuo A."/>
            <person name="Yan J."/>
            <person name="Lipzen A."/>
            <person name="Nolan M."/>
            <person name="Labutti K."/>
            <person name="Barry K."/>
            <person name="Goldstein A."/>
            <person name="Labbe J."/>
            <person name="Schadt C."/>
            <person name="Tuskan G."/>
            <person name="Grigoriev I."/>
            <person name="Martin F."/>
            <person name="Vilgalys R."/>
            <person name="Bonito G."/>
        </authorList>
    </citation>
    <scope>NUCLEOTIDE SEQUENCE [LARGE SCALE GENOMIC DNA]</scope>
    <source>
        <strain evidence="2 3">AG-77</strain>
    </source>
</reference>
<name>A0A197JQ05_9FUNG</name>
<dbReference type="Pfam" id="PF10615">
    <property type="entry name" value="DUF2470"/>
    <property type="match status" value="1"/>
</dbReference>
<dbReference type="InterPro" id="IPR019595">
    <property type="entry name" value="DUF2470"/>
</dbReference>
<dbReference type="EMBL" id="KV442059">
    <property type="protein sequence ID" value="OAQ27250.1"/>
    <property type="molecule type" value="Genomic_DNA"/>
</dbReference>
<proteinExistence type="predicted"/>
<sequence>MQRRVQKDPIAEYSTRLCAYINGQPAVALSYARYFGEYPTATKATMTSIDQNGFDIVCHDQGEEHEVRVTFGHSLHAASQAKHELDTLAKEAEAALRGNTPQSQSYSLNLKTYTPTIESYARQPFSDVARSGYFGDGTTVHGIGGDLPQFLPQHN</sequence>